<evidence type="ECO:0000259" key="12">
    <source>
        <dbReference type="PROSITE" id="PS52015"/>
    </source>
</evidence>
<reference evidence="13" key="1">
    <citation type="submission" date="2021-04" db="EMBL/GenBank/DDBJ databases">
        <title>Draft genome sequence data of methanotrophic Methylovulum sp. strain S1L and Methylomonas sp. strain S2AM isolated from boreal lake water columns.</title>
        <authorList>
            <person name="Rissanen A.J."/>
            <person name="Mangayil R."/>
            <person name="Svenning M.M."/>
            <person name="Khanongnuch R."/>
        </authorList>
    </citation>
    <scope>NUCLEOTIDE SEQUENCE</scope>
    <source>
        <strain evidence="13">S2AM</strain>
    </source>
</reference>
<keyword evidence="4" id="KW-1003">Cell membrane</keyword>
<keyword evidence="7" id="KW-0653">Protein transport</keyword>
<dbReference type="GO" id="GO:0031992">
    <property type="term" value="F:energy transducer activity"/>
    <property type="evidence" value="ECO:0007669"/>
    <property type="project" value="TreeGrafter"/>
</dbReference>
<dbReference type="KEGG" id="mpad:KEF85_13480"/>
<dbReference type="InterPro" id="IPR037682">
    <property type="entry name" value="TonB_C"/>
</dbReference>
<evidence type="ECO:0000256" key="2">
    <source>
        <dbReference type="ARBA" id="ARBA00006555"/>
    </source>
</evidence>
<organism evidence="13 14">
    <name type="scientific">Methylomonas paludis</name>
    <dbReference type="NCBI Taxonomy" id="1173101"/>
    <lineage>
        <taxon>Bacteria</taxon>
        <taxon>Pseudomonadati</taxon>
        <taxon>Pseudomonadota</taxon>
        <taxon>Gammaproteobacteria</taxon>
        <taxon>Methylococcales</taxon>
        <taxon>Methylococcaceae</taxon>
        <taxon>Methylomonas</taxon>
    </lineage>
</organism>
<keyword evidence="14" id="KW-1185">Reference proteome</keyword>
<dbReference type="AlphaFoldDB" id="A0A975R9K7"/>
<dbReference type="Proteomes" id="UP000676649">
    <property type="component" value="Chromosome"/>
</dbReference>
<keyword evidence="9 11" id="KW-0472">Membrane</keyword>
<feature type="compositionally biased region" description="Polar residues" evidence="10">
    <location>
        <begin position="117"/>
        <end position="128"/>
    </location>
</feature>
<evidence type="ECO:0000256" key="6">
    <source>
        <dbReference type="ARBA" id="ARBA00022692"/>
    </source>
</evidence>
<protein>
    <submittedName>
        <fullName evidence="13">TonB family protein</fullName>
    </submittedName>
</protein>
<evidence type="ECO:0000256" key="4">
    <source>
        <dbReference type="ARBA" id="ARBA00022475"/>
    </source>
</evidence>
<keyword evidence="5" id="KW-0997">Cell inner membrane</keyword>
<comment type="similarity">
    <text evidence="2">Belongs to the TonB family.</text>
</comment>
<dbReference type="PANTHER" id="PTHR33446">
    <property type="entry name" value="PROTEIN TONB-RELATED"/>
    <property type="match status" value="1"/>
</dbReference>
<dbReference type="InterPro" id="IPR006260">
    <property type="entry name" value="TonB/TolA_C"/>
</dbReference>
<dbReference type="Pfam" id="PF03544">
    <property type="entry name" value="TonB_C"/>
    <property type="match status" value="1"/>
</dbReference>
<keyword evidence="8 11" id="KW-1133">Transmembrane helix</keyword>
<feature type="domain" description="TonB C-terminal" evidence="12">
    <location>
        <begin position="191"/>
        <end position="285"/>
    </location>
</feature>
<dbReference type="NCBIfam" id="TIGR01352">
    <property type="entry name" value="tonB_Cterm"/>
    <property type="match status" value="1"/>
</dbReference>
<evidence type="ECO:0000256" key="9">
    <source>
        <dbReference type="ARBA" id="ARBA00023136"/>
    </source>
</evidence>
<evidence type="ECO:0000256" key="5">
    <source>
        <dbReference type="ARBA" id="ARBA00022519"/>
    </source>
</evidence>
<evidence type="ECO:0000313" key="14">
    <source>
        <dbReference type="Proteomes" id="UP000676649"/>
    </source>
</evidence>
<dbReference type="GO" id="GO:0098797">
    <property type="term" value="C:plasma membrane protein complex"/>
    <property type="evidence" value="ECO:0007669"/>
    <property type="project" value="TreeGrafter"/>
</dbReference>
<gene>
    <name evidence="13" type="ORF">KEF85_13480</name>
</gene>
<evidence type="ECO:0000313" key="13">
    <source>
        <dbReference type="EMBL" id="QWF70339.1"/>
    </source>
</evidence>
<proteinExistence type="inferred from homology"/>
<keyword evidence="6 11" id="KW-0812">Transmembrane</keyword>
<dbReference type="Gene3D" id="3.30.1150.10">
    <property type="match status" value="1"/>
</dbReference>
<dbReference type="EMBL" id="CP073754">
    <property type="protein sequence ID" value="QWF70339.1"/>
    <property type="molecule type" value="Genomic_DNA"/>
</dbReference>
<evidence type="ECO:0000256" key="3">
    <source>
        <dbReference type="ARBA" id="ARBA00022448"/>
    </source>
</evidence>
<dbReference type="SUPFAM" id="SSF74653">
    <property type="entry name" value="TolA/TonB C-terminal domain"/>
    <property type="match status" value="1"/>
</dbReference>
<feature type="transmembrane region" description="Helical" evidence="11">
    <location>
        <begin position="20"/>
        <end position="40"/>
    </location>
</feature>
<dbReference type="PROSITE" id="PS52015">
    <property type="entry name" value="TONB_CTD"/>
    <property type="match status" value="1"/>
</dbReference>
<keyword evidence="3" id="KW-0813">Transport</keyword>
<dbReference type="PANTHER" id="PTHR33446:SF11">
    <property type="entry name" value="TONB3"/>
    <property type="match status" value="1"/>
</dbReference>
<evidence type="ECO:0000256" key="11">
    <source>
        <dbReference type="SAM" id="Phobius"/>
    </source>
</evidence>
<sequence length="290" mass="32208">MSISTPRHLHDFSFSSSSALLPAVFIALLVHILLLVGVNFPQLPKISPRRTIEISFAPRSQAKPTQQPAKLINEQPVSMPTERPKDNSPTPAHPVQHMTKPAVASHTLKPEPHAVKSISTPPTNIQSTPPLPPPETVTAEKPKLSVDNLMQQIADIGVQERNRTIQQNSQTSKIKFVHTVTKHKFLAEQYVKDWEDKVERTGNLNYPEAARHQGETQMLTMDVGINADGSIYSLRIVKSSGNTALDEAAKRIVRMSAPFAELPAELQREVDVLVMTRVWKFSDETGMTAR</sequence>
<feature type="region of interest" description="Disordered" evidence="10">
    <location>
        <begin position="58"/>
        <end position="143"/>
    </location>
</feature>
<evidence type="ECO:0000256" key="8">
    <source>
        <dbReference type="ARBA" id="ARBA00022989"/>
    </source>
</evidence>
<dbReference type="InterPro" id="IPR051045">
    <property type="entry name" value="TonB-dependent_transducer"/>
</dbReference>
<name>A0A975R9K7_9GAMM</name>
<dbReference type="GO" id="GO:0015031">
    <property type="term" value="P:protein transport"/>
    <property type="evidence" value="ECO:0007669"/>
    <property type="project" value="UniProtKB-KW"/>
</dbReference>
<comment type="subcellular location">
    <subcellularLocation>
        <location evidence="1">Cell inner membrane</location>
        <topology evidence="1">Single-pass membrane protein</topology>
        <orientation evidence="1">Periplasmic side</orientation>
    </subcellularLocation>
</comment>
<evidence type="ECO:0000256" key="1">
    <source>
        <dbReference type="ARBA" id="ARBA00004383"/>
    </source>
</evidence>
<accession>A0A975R9K7</accession>
<evidence type="ECO:0000256" key="7">
    <source>
        <dbReference type="ARBA" id="ARBA00022927"/>
    </source>
</evidence>
<dbReference type="GO" id="GO:0055085">
    <property type="term" value="P:transmembrane transport"/>
    <property type="evidence" value="ECO:0007669"/>
    <property type="project" value="InterPro"/>
</dbReference>
<evidence type="ECO:0000256" key="10">
    <source>
        <dbReference type="SAM" id="MobiDB-lite"/>
    </source>
</evidence>